<dbReference type="Gene3D" id="3.30.70.330">
    <property type="match status" value="3"/>
</dbReference>
<feature type="domain" description="RRM" evidence="10">
    <location>
        <begin position="427"/>
        <end position="504"/>
    </location>
</feature>
<evidence type="ECO:0000256" key="6">
    <source>
        <dbReference type="PROSITE-ProRule" id="PRU00103"/>
    </source>
</evidence>
<dbReference type="InterPro" id="IPR000504">
    <property type="entry name" value="RRM_dom"/>
</dbReference>
<dbReference type="SUPFAM" id="SSF63570">
    <property type="entry name" value="PABC (PABP) domain"/>
    <property type="match status" value="1"/>
</dbReference>
<name>A0A0M0JYC8_9EUKA</name>
<evidence type="ECO:0000256" key="2">
    <source>
        <dbReference type="ARBA" id="ARBA00008557"/>
    </source>
</evidence>
<dbReference type="InterPro" id="IPR003954">
    <property type="entry name" value="RRM_euk-type"/>
</dbReference>
<dbReference type="CDD" id="cd12380">
    <property type="entry name" value="RRM3_I_PABPs"/>
    <property type="match status" value="1"/>
</dbReference>
<dbReference type="EMBL" id="JWZX01001966">
    <property type="protein sequence ID" value="KOO31661.1"/>
    <property type="molecule type" value="Genomic_DNA"/>
</dbReference>
<dbReference type="SMART" id="SM00360">
    <property type="entry name" value="RRM"/>
    <property type="match status" value="3"/>
</dbReference>
<dbReference type="OrthoDB" id="19742at2759"/>
<organism evidence="12 13">
    <name type="scientific">Chrysochromulina tobinii</name>
    <dbReference type="NCBI Taxonomy" id="1460289"/>
    <lineage>
        <taxon>Eukaryota</taxon>
        <taxon>Haptista</taxon>
        <taxon>Haptophyta</taxon>
        <taxon>Prymnesiophyceae</taxon>
        <taxon>Prymnesiales</taxon>
        <taxon>Chrysochromulinaceae</taxon>
        <taxon>Chrysochromulina</taxon>
    </lineage>
</organism>
<evidence type="ECO:0000256" key="3">
    <source>
        <dbReference type="ARBA" id="ARBA00022490"/>
    </source>
</evidence>
<evidence type="ECO:0000259" key="11">
    <source>
        <dbReference type="PROSITE" id="PS51309"/>
    </source>
</evidence>
<feature type="domain" description="RRM" evidence="10">
    <location>
        <begin position="520"/>
        <end position="598"/>
    </location>
</feature>
<reference evidence="13" key="1">
    <citation type="journal article" date="2015" name="PLoS Genet.">
        <title>Genome Sequence and Transcriptome Analyses of Chrysochromulina tobin: Metabolic Tools for Enhanced Algal Fitness in the Prominent Order Prymnesiales (Haptophyceae).</title>
        <authorList>
            <person name="Hovde B.T."/>
            <person name="Deodato C.R."/>
            <person name="Hunsperger H.M."/>
            <person name="Ryken S.A."/>
            <person name="Yost W."/>
            <person name="Jha R.K."/>
            <person name="Patterson J."/>
            <person name="Monnat R.J. Jr."/>
            <person name="Barlow S.B."/>
            <person name="Starkenburg S.R."/>
            <person name="Cattolico R.A."/>
        </authorList>
    </citation>
    <scope>NUCLEOTIDE SEQUENCE</scope>
    <source>
        <strain evidence="13">CCMP291</strain>
    </source>
</reference>
<dbReference type="PROSITE" id="PS50102">
    <property type="entry name" value="RRM"/>
    <property type="match status" value="3"/>
</dbReference>
<dbReference type="InterPro" id="IPR000225">
    <property type="entry name" value="Armadillo"/>
</dbReference>
<comment type="caution">
    <text evidence="12">The sequence shown here is derived from an EMBL/GenBank/DDBJ whole genome shotgun (WGS) entry which is preliminary data.</text>
</comment>
<dbReference type="PROSITE" id="PS50176">
    <property type="entry name" value="ARM_REPEAT"/>
    <property type="match status" value="1"/>
</dbReference>
<dbReference type="PANTHER" id="PTHR24012">
    <property type="entry name" value="RNA BINDING PROTEIN"/>
    <property type="match status" value="1"/>
</dbReference>
<evidence type="ECO:0000256" key="4">
    <source>
        <dbReference type="ARBA" id="ARBA00022737"/>
    </source>
</evidence>
<feature type="domain" description="PABC" evidence="11">
    <location>
        <begin position="844"/>
        <end position="921"/>
    </location>
</feature>
<evidence type="ECO:0000313" key="12">
    <source>
        <dbReference type="EMBL" id="KOO31661.1"/>
    </source>
</evidence>
<sequence length="928" mass="99664">MEDGQVLADHAWARRLRRAIADEPLAGSLIAACASLARVGIDTDLLEGIVCEQELDWRRQKKLEGLGLPDSFMNFALAIYVYTLTFPAVYTAVNRAMHTPERYAGQDLSPELQACLPYIRFLDTALERLPEAFIFRGRVHRGVQWVYPSPDNHDPERYFQKGATIYWYEFKSSSTKRELMSQPSFCGHEPGPRTHFVIEATRAYSIVAFSCHGEKEAEVLFRPLAKLCITDAVCNIIDAKEKRDISKSGHPDMVMLKQLDEAVAAMPVAPPHAPNAPHAPATPLPMAPPASAAAVERAVADADPAALVALFQAYAISARTPVARGIAILADAPPGESTDPMRGALAAAGALPPLVEMLGDGTADERAAAAEALGKLARNAANKAVIVAAGALVPLAALVRDGDAQGKANAAGALQNLATGDDAIKVAMVMIKNLDKSIDNKALYDTFSAFGNILSCKVATDDMGASKGCGFVRYKTQDAAQLAVSKVNGMLLNGKKVFVGFFVPRKDCAESGAAADATFTHVFVKSLPAEVDDDEKLMRMFTPYGEIKSAVVTKDGDGKSRGFGFVNFAEHDDATKAIEELNGKETDGKTLYVGRAQKRDRERELRDKFDQLKLERANKFTGVNLYVKNLDDIVDDEKLREAFAPYGSISSAKVMSDDKGNSKGFGFVCFGSTEEATKAVSEMNGQLLGNKPLYVALAQRKNILEQQHVPRLNMTGMRMARGPEATGAMPGAYPGQPFFYGGVPQQMGMGAPRPGGPGQYMYPQQMMMRPGYGVPGMMGTPMGQYGLMGQMGRGAGAGRMLQGQRGGPGGQMRGGKGGPGMQGRMQGMQGMPGMLPQVPPQMMPLDMFAAFIAAAPPEQQKQLLGERLFPLISQVQPASAGKITGMLLEMDNGDLHHLLVSPEALVAKIMEAVSALEMHADEGDVNPM</sequence>
<keyword evidence="3" id="KW-0963">Cytoplasm</keyword>
<proteinExistence type="inferred from homology"/>
<dbReference type="CDD" id="cd12381">
    <property type="entry name" value="RRM4_I_PABPs"/>
    <property type="match status" value="1"/>
</dbReference>
<dbReference type="InterPro" id="IPR045305">
    <property type="entry name" value="RRM2_I_PABPs"/>
</dbReference>
<dbReference type="GO" id="GO:0005737">
    <property type="term" value="C:cytoplasm"/>
    <property type="evidence" value="ECO:0007669"/>
    <property type="project" value="UniProtKB-SubCell"/>
</dbReference>
<evidence type="ECO:0000259" key="10">
    <source>
        <dbReference type="PROSITE" id="PS50102"/>
    </source>
</evidence>
<gene>
    <name evidence="12" type="ORF">Ctob_007178</name>
</gene>
<dbReference type="SUPFAM" id="SSF48371">
    <property type="entry name" value="ARM repeat"/>
    <property type="match status" value="1"/>
</dbReference>
<keyword evidence="4" id="KW-0677">Repeat</keyword>
<dbReference type="Gene3D" id="1.25.10.10">
    <property type="entry name" value="Leucine-rich Repeat Variant"/>
    <property type="match status" value="1"/>
</dbReference>
<feature type="repeat" description="ARM" evidence="8">
    <location>
        <begin position="349"/>
        <end position="391"/>
    </location>
</feature>
<feature type="region of interest" description="Disordered" evidence="9">
    <location>
        <begin position="802"/>
        <end position="822"/>
    </location>
</feature>
<dbReference type="SUPFAM" id="SSF56399">
    <property type="entry name" value="ADP-ribosylation"/>
    <property type="match status" value="1"/>
</dbReference>
<dbReference type="SUPFAM" id="SSF54928">
    <property type="entry name" value="RNA-binding domain, RBD"/>
    <property type="match status" value="2"/>
</dbReference>
<dbReference type="FunFam" id="3.30.70.330:FF:000003">
    <property type="entry name" value="Polyadenylate-binding protein"/>
    <property type="match status" value="1"/>
</dbReference>
<keyword evidence="13" id="KW-1185">Reference proteome</keyword>
<feature type="domain" description="RRM" evidence="10">
    <location>
        <begin position="623"/>
        <end position="700"/>
    </location>
</feature>
<dbReference type="CDD" id="cd12379">
    <property type="entry name" value="RRM2_I_PABPs"/>
    <property type="match status" value="1"/>
</dbReference>
<dbReference type="InterPro" id="IPR016024">
    <property type="entry name" value="ARM-type_fold"/>
</dbReference>
<dbReference type="Gene3D" id="3.90.176.10">
    <property type="entry name" value="Toxin ADP-ribosyltransferase, Chain A, domain 1"/>
    <property type="match status" value="1"/>
</dbReference>
<dbReference type="InterPro" id="IPR002004">
    <property type="entry name" value="PABP_HYD_C"/>
</dbReference>
<dbReference type="InterPro" id="IPR011989">
    <property type="entry name" value="ARM-like"/>
</dbReference>
<dbReference type="InterPro" id="IPR021133">
    <property type="entry name" value="HEAT_type_2"/>
</dbReference>
<dbReference type="SMART" id="SM00517">
    <property type="entry name" value="PolyA"/>
    <property type="match status" value="1"/>
</dbReference>
<dbReference type="InterPro" id="IPR036053">
    <property type="entry name" value="PABP-dom"/>
</dbReference>
<dbReference type="AlphaFoldDB" id="A0A0M0JYC8"/>
<protein>
    <submittedName>
        <fullName evidence="12">Polyadenylate-binding protein 4 isoform 3</fullName>
    </submittedName>
</protein>
<evidence type="ECO:0000256" key="1">
    <source>
        <dbReference type="ARBA" id="ARBA00004496"/>
    </source>
</evidence>
<dbReference type="Pfam" id="PF00076">
    <property type="entry name" value="RRM_1"/>
    <property type="match status" value="3"/>
</dbReference>
<dbReference type="Pfam" id="PF00658">
    <property type="entry name" value="MLLE"/>
    <property type="match status" value="1"/>
</dbReference>
<dbReference type="Pfam" id="PF00514">
    <property type="entry name" value="Arm"/>
    <property type="match status" value="1"/>
</dbReference>
<feature type="repeat" description="HEAT" evidence="6">
    <location>
        <begin position="350"/>
        <end position="385"/>
    </location>
</feature>
<dbReference type="InterPro" id="IPR012677">
    <property type="entry name" value="Nucleotide-bd_a/b_plait_sf"/>
</dbReference>
<dbReference type="Gene3D" id="1.10.1900.10">
    <property type="entry name" value="c-terminal domain of poly(a) binding protein"/>
    <property type="match status" value="1"/>
</dbReference>
<dbReference type="PROSITE" id="PS51996">
    <property type="entry name" value="TR_MART"/>
    <property type="match status" value="1"/>
</dbReference>
<accession>A0A0M0JYC8</accession>
<dbReference type="PROSITE" id="PS51309">
    <property type="entry name" value="PABC"/>
    <property type="match status" value="1"/>
</dbReference>
<dbReference type="FunFam" id="3.30.70.330:FF:000091">
    <property type="entry name" value="Polyadenylate-binding protein"/>
    <property type="match status" value="1"/>
</dbReference>
<evidence type="ECO:0000256" key="8">
    <source>
        <dbReference type="PROSITE-ProRule" id="PRU00259"/>
    </source>
</evidence>
<comment type="similarity">
    <text evidence="2">Belongs to the polyadenylate-binding protein type-1 family.</text>
</comment>
<dbReference type="InterPro" id="IPR035979">
    <property type="entry name" value="RBD_domain_sf"/>
</dbReference>
<dbReference type="GO" id="GO:0003723">
    <property type="term" value="F:RNA binding"/>
    <property type="evidence" value="ECO:0007669"/>
    <property type="project" value="UniProtKB-UniRule"/>
</dbReference>
<dbReference type="SMART" id="SM00361">
    <property type="entry name" value="RRM_1"/>
    <property type="match status" value="3"/>
</dbReference>
<keyword evidence="5 7" id="KW-0694">RNA-binding</keyword>
<dbReference type="SMART" id="SM00185">
    <property type="entry name" value="ARM"/>
    <property type="match status" value="2"/>
</dbReference>
<evidence type="ECO:0000256" key="7">
    <source>
        <dbReference type="PROSITE-ProRule" id="PRU00176"/>
    </source>
</evidence>
<dbReference type="Proteomes" id="UP000037460">
    <property type="component" value="Unassembled WGS sequence"/>
</dbReference>
<evidence type="ECO:0000256" key="5">
    <source>
        <dbReference type="ARBA" id="ARBA00022884"/>
    </source>
</evidence>
<evidence type="ECO:0000313" key="13">
    <source>
        <dbReference type="Proteomes" id="UP000037460"/>
    </source>
</evidence>
<comment type="subcellular location">
    <subcellularLocation>
        <location evidence="1">Cytoplasm</location>
    </subcellularLocation>
</comment>
<evidence type="ECO:0000256" key="9">
    <source>
        <dbReference type="SAM" id="MobiDB-lite"/>
    </source>
</evidence>
<feature type="compositionally biased region" description="Gly residues" evidence="9">
    <location>
        <begin position="804"/>
        <end position="821"/>
    </location>
</feature>
<dbReference type="PROSITE" id="PS50077">
    <property type="entry name" value="HEAT_REPEAT"/>
    <property type="match status" value="1"/>
</dbReference>